<dbReference type="Proteomes" id="UP000316008">
    <property type="component" value="Unassembled WGS sequence"/>
</dbReference>
<dbReference type="SUPFAM" id="SSF103088">
    <property type="entry name" value="OmpA-like"/>
    <property type="match status" value="2"/>
</dbReference>
<feature type="signal peptide" evidence="2">
    <location>
        <begin position="1"/>
        <end position="17"/>
    </location>
</feature>
<keyword evidence="2" id="KW-0732">Signal</keyword>
<comment type="caution">
    <text evidence="4">The sequence shown here is derived from an EMBL/GenBank/DDBJ whole genome shotgun (WGS) entry which is preliminary data.</text>
</comment>
<keyword evidence="1" id="KW-0472">Membrane</keyword>
<dbReference type="PROSITE" id="PS51123">
    <property type="entry name" value="OMPA_2"/>
    <property type="match status" value="2"/>
</dbReference>
<sequence>MKSIILLPILLFLPAFCQGQAEVLKDSISAFFGYNQSEILDGDYILSQLEKIEASSVSLVKLVGYTDSTGSLKRNMELAADRMQSVEFLLKSASMNHVKIETVNANETSGYRIAPDELNRRVDVLVYIKAPVAGSAIRFELNKPVNLNINFVGGKADFLTSSFPNLEKLKTIMLEDTTLLVKLHGHVCCDNDMPLSVKRAEAVMEYLISNGVNKNRMRAEGFSNSMELVPDDSEVHMSMNRRVEAIFYRKTE</sequence>
<dbReference type="InterPro" id="IPR050330">
    <property type="entry name" value="Bact_OuterMem_StrucFunc"/>
</dbReference>
<dbReference type="InterPro" id="IPR036737">
    <property type="entry name" value="OmpA-like_sf"/>
</dbReference>
<protein>
    <submittedName>
        <fullName evidence="4">OmpA family protein</fullName>
    </submittedName>
</protein>
<feature type="domain" description="OmpA-like" evidence="3">
    <location>
        <begin position="138"/>
        <end position="251"/>
    </location>
</feature>
<evidence type="ECO:0000313" key="4">
    <source>
        <dbReference type="EMBL" id="TSJ46776.1"/>
    </source>
</evidence>
<dbReference type="PANTHER" id="PTHR30329:SF21">
    <property type="entry name" value="LIPOPROTEIN YIAD-RELATED"/>
    <property type="match status" value="1"/>
</dbReference>
<dbReference type="RefSeq" id="WP_144332313.1">
    <property type="nucleotide sequence ID" value="NZ_VLPL01000002.1"/>
</dbReference>
<evidence type="ECO:0000313" key="5">
    <source>
        <dbReference type="Proteomes" id="UP000316008"/>
    </source>
</evidence>
<keyword evidence="5" id="KW-1185">Reference proteome</keyword>
<accession>A0A556N3H9</accession>
<name>A0A556N3H9_9FLAO</name>
<feature type="domain" description="OmpA-like" evidence="3">
    <location>
        <begin position="19"/>
        <end position="130"/>
    </location>
</feature>
<dbReference type="AlphaFoldDB" id="A0A556N3H9"/>
<dbReference type="PANTHER" id="PTHR30329">
    <property type="entry name" value="STATOR ELEMENT OF FLAGELLAR MOTOR COMPLEX"/>
    <property type="match status" value="1"/>
</dbReference>
<dbReference type="InterPro" id="IPR006665">
    <property type="entry name" value="OmpA-like"/>
</dbReference>
<proteinExistence type="predicted"/>
<reference evidence="4 5" key="1">
    <citation type="submission" date="2019-07" db="EMBL/GenBank/DDBJ databases">
        <authorList>
            <person name="Huq M.A."/>
        </authorList>
    </citation>
    <scope>NUCLEOTIDE SEQUENCE [LARGE SCALE GENOMIC DNA]</scope>
    <source>
        <strain evidence="4 5">MAH-3</strain>
    </source>
</reference>
<evidence type="ECO:0000256" key="1">
    <source>
        <dbReference type="PROSITE-ProRule" id="PRU00473"/>
    </source>
</evidence>
<feature type="chain" id="PRO_5022201646" evidence="2">
    <location>
        <begin position="18"/>
        <end position="252"/>
    </location>
</feature>
<evidence type="ECO:0000256" key="2">
    <source>
        <dbReference type="SAM" id="SignalP"/>
    </source>
</evidence>
<dbReference type="Gene3D" id="3.30.1330.60">
    <property type="entry name" value="OmpA-like domain"/>
    <property type="match status" value="2"/>
</dbReference>
<evidence type="ECO:0000259" key="3">
    <source>
        <dbReference type="PROSITE" id="PS51123"/>
    </source>
</evidence>
<dbReference type="CDD" id="cd07185">
    <property type="entry name" value="OmpA_C-like"/>
    <property type="match status" value="1"/>
</dbReference>
<dbReference type="GO" id="GO:0016020">
    <property type="term" value="C:membrane"/>
    <property type="evidence" value="ECO:0007669"/>
    <property type="project" value="UniProtKB-UniRule"/>
</dbReference>
<dbReference type="OrthoDB" id="9782229at2"/>
<gene>
    <name evidence="4" type="ORF">FO442_06340</name>
</gene>
<organism evidence="4 5">
    <name type="scientific">Fluviicola chungangensis</name>
    <dbReference type="NCBI Taxonomy" id="2597671"/>
    <lineage>
        <taxon>Bacteria</taxon>
        <taxon>Pseudomonadati</taxon>
        <taxon>Bacteroidota</taxon>
        <taxon>Flavobacteriia</taxon>
        <taxon>Flavobacteriales</taxon>
        <taxon>Crocinitomicaceae</taxon>
        <taxon>Fluviicola</taxon>
    </lineage>
</organism>
<dbReference type="EMBL" id="VLPL01000002">
    <property type="protein sequence ID" value="TSJ46776.1"/>
    <property type="molecule type" value="Genomic_DNA"/>
</dbReference>